<evidence type="ECO:0000256" key="3">
    <source>
        <dbReference type="ARBA" id="ARBA00023082"/>
    </source>
</evidence>
<evidence type="ECO:0000256" key="1">
    <source>
        <dbReference type="ARBA" id="ARBA00010641"/>
    </source>
</evidence>
<accession>A0A1M4VVR2</accession>
<keyword evidence="3" id="KW-0731">Sigma factor</keyword>
<dbReference type="Proteomes" id="UP000184164">
    <property type="component" value="Unassembled WGS sequence"/>
</dbReference>
<name>A0A1M4VVR2_9BACT</name>
<comment type="similarity">
    <text evidence="1">Belongs to the sigma-70 factor family. ECF subfamily.</text>
</comment>
<reference evidence="7 8" key="1">
    <citation type="submission" date="2016-11" db="EMBL/GenBank/DDBJ databases">
        <authorList>
            <person name="Jaros S."/>
            <person name="Januszkiewicz K."/>
            <person name="Wedrychowicz H."/>
        </authorList>
    </citation>
    <scope>NUCLEOTIDE SEQUENCE [LARGE SCALE GENOMIC DNA]</scope>
    <source>
        <strain evidence="7 8">DSM 26910</strain>
    </source>
</reference>
<dbReference type="PANTHER" id="PTHR43133">
    <property type="entry name" value="RNA POLYMERASE ECF-TYPE SIGMA FACTO"/>
    <property type="match status" value="1"/>
</dbReference>
<evidence type="ECO:0000313" key="7">
    <source>
        <dbReference type="EMBL" id="SHE73114.1"/>
    </source>
</evidence>
<dbReference type="SUPFAM" id="SSF88946">
    <property type="entry name" value="Sigma2 domain of RNA polymerase sigma factors"/>
    <property type="match status" value="1"/>
</dbReference>
<dbReference type="PANTHER" id="PTHR43133:SF46">
    <property type="entry name" value="RNA POLYMERASE SIGMA-70 FACTOR ECF SUBFAMILY"/>
    <property type="match status" value="1"/>
</dbReference>
<dbReference type="SUPFAM" id="SSF88659">
    <property type="entry name" value="Sigma3 and sigma4 domains of RNA polymerase sigma factors"/>
    <property type="match status" value="1"/>
</dbReference>
<feature type="domain" description="RNA polymerase sigma-70 region 2" evidence="5">
    <location>
        <begin position="26"/>
        <end position="90"/>
    </location>
</feature>
<dbReference type="STRING" id="1484053.SAMN05444274_102229"/>
<dbReference type="Gene3D" id="1.10.1740.10">
    <property type="match status" value="1"/>
</dbReference>
<protein>
    <submittedName>
        <fullName evidence="7">RNA polymerase sigma-70 factor, ECF subfamily</fullName>
    </submittedName>
</protein>
<proteinExistence type="inferred from homology"/>
<dbReference type="InterPro" id="IPR014327">
    <property type="entry name" value="RNA_pol_sigma70_bacteroid"/>
</dbReference>
<keyword evidence="4" id="KW-0804">Transcription</keyword>
<dbReference type="GO" id="GO:0003677">
    <property type="term" value="F:DNA binding"/>
    <property type="evidence" value="ECO:0007669"/>
    <property type="project" value="InterPro"/>
</dbReference>
<dbReference type="InterPro" id="IPR013324">
    <property type="entry name" value="RNA_pol_sigma_r3/r4-like"/>
</dbReference>
<evidence type="ECO:0000259" key="5">
    <source>
        <dbReference type="Pfam" id="PF04542"/>
    </source>
</evidence>
<dbReference type="Pfam" id="PF08281">
    <property type="entry name" value="Sigma70_r4_2"/>
    <property type="match status" value="1"/>
</dbReference>
<organism evidence="7 8">
    <name type="scientific">Mariniphaga anaerophila</name>
    <dbReference type="NCBI Taxonomy" id="1484053"/>
    <lineage>
        <taxon>Bacteria</taxon>
        <taxon>Pseudomonadati</taxon>
        <taxon>Bacteroidota</taxon>
        <taxon>Bacteroidia</taxon>
        <taxon>Marinilabiliales</taxon>
        <taxon>Prolixibacteraceae</taxon>
        <taxon>Mariniphaga</taxon>
    </lineage>
</organism>
<evidence type="ECO:0000259" key="6">
    <source>
        <dbReference type="Pfam" id="PF08281"/>
    </source>
</evidence>
<dbReference type="NCBIfam" id="TIGR02985">
    <property type="entry name" value="Sig70_bacteroi1"/>
    <property type="match status" value="1"/>
</dbReference>
<dbReference type="AlphaFoldDB" id="A0A1M4VVR2"/>
<evidence type="ECO:0000313" key="8">
    <source>
        <dbReference type="Proteomes" id="UP000184164"/>
    </source>
</evidence>
<keyword evidence="8" id="KW-1185">Reference proteome</keyword>
<dbReference type="GO" id="GO:0006352">
    <property type="term" value="P:DNA-templated transcription initiation"/>
    <property type="evidence" value="ECO:0007669"/>
    <property type="project" value="InterPro"/>
</dbReference>
<evidence type="ECO:0000256" key="4">
    <source>
        <dbReference type="ARBA" id="ARBA00023163"/>
    </source>
</evidence>
<dbReference type="GO" id="GO:0016987">
    <property type="term" value="F:sigma factor activity"/>
    <property type="evidence" value="ECO:0007669"/>
    <property type="project" value="UniProtKB-KW"/>
</dbReference>
<dbReference type="RefSeq" id="WP_072999300.1">
    <property type="nucleotide sequence ID" value="NZ_FQUM01000002.1"/>
</dbReference>
<dbReference type="InterPro" id="IPR007627">
    <property type="entry name" value="RNA_pol_sigma70_r2"/>
</dbReference>
<dbReference type="Pfam" id="PF04542">
    <property type="entry name" value="Sigma70_r2"/>
    <property type="match status" value="1"/>
</dbReference>
<gene>
    <name evidence="7" type="ORF">SAMN05444274_102229</name>
</gene>
<dbReference type="Gene3D" id="1.10.10.10">
    <property type="entry name" value="Winged helix-like DNA-binding domain superfamily/Winged helix DNA-binding domain"/>
    <property type="match status" value="1"/>
</dbReference>
<dbReference type="InterPro" id="IPR014284">
    <property type="entry name" value="RNA_pol_sigma-70_dom"/>
</dbReference>
<dbReference type="CDD" id="cd06171">
    <property type="entry name" value="Sigma70_r4"/>
    <property type="match status" value="1"/>
</dbReference>
<evidence type="ECO:0000256" key="2">
    <source>
        <dbReference type="ARBA" id="ARBA00023015"/>
    </source>
</evidence>
<dbReference type="OrthoDB" id="9782991at2"/>
<dbReference type="EMBL" id="FQUM01000002">
    <property type="protein sequence ID" value="SHE73114.1"/>
    <property type="molecule type" value="Genomic_DNA"/>
</dbReference>
<keyword evidence="2" id="KW-0805">Transcription regulation</keyword>
<dbReference type="InterPro" id="IPR039425">
    <property type="entry name" value="RNA_pol_sigma-70-like"/>
</dbReference>
<dbReference type="InterPro" id="IPR013325">
    <property type="entry name" value="RNA_pol_sigma_r2"/>
</dbReference>
<dbReference type="InterPro" id="IPR013249">
    <property type="entry name" value="RNA_pol_sigma70_r4_t2"/>
</dbReference>
<dbReference type="NCBIfam" id="TIGR02937">
    <property type="entry name" value="sigma70-ECF"/>
    <property type="match status" value="1"/>
</dbReference>
<dbReference type="InterPro" id="IPR036388">
    <property type="entry name" value="WH-like_DNA-bd_sf"/>
</dbReference>
<sequence length="201" mass="23908">MTKVVDRRYIENKLLFDDEKMFEFVFKAYFPRLMAFAGKFIADKTEVEDIIQEAFLKIWEKRNEIKADTFQSYLFTLVRNSCINHIKHQKIVNGHSIETWKTTKGEMLYYADFFDDPHSLTIYNEIQKEIETVMNQLPEQTRKVFQLSRFDGLKNKEIAEKLNITLRTVEKHNTKALRQFKTHFASAYLLVVTLFSLMKGL</sequence>
<feature type="domain" description="RNA polymerase sigma factor 70 region 4 type 2" evidence="6">
    <location>
        <begin position="128"/>
        <end position="179"/>
    </location>
</feature>